<evidence type="ECO:0000256" key="1">
    <source>
        <dbReference type="ARBA" id="ARBA00005725"/>
    </source>
</evidence>
<dbReference type="PANTHER" id="PTHR47706">
    <property type="entry name" value="NMRA-LIKE FAMILY PROTEIN"/>
    <property type="match status" value="1"/>
</dbReference>
<feature type="domain" description="NmrA-like" evidence="4">
    <location>
        <begin position="3"/>
        <end position="236"/>
    </location>
</feature>
<keyword evidence="6" id="KW-1185">Reference proteome</keyword>
<dbReference type="Gene3D" id="3.90.25.10">
    <property type="entry name" value="UDP-galactose 4-epimerase, domain 1"/>
    <property type="match status" value="1"/>
</dbReference>
<organism evidence="5 6">
    <name type="scientific">Dendryphion nanum</name>
    <dbReference type="NCBI Taxonomy" id="256645"/>
    <lineage>
        <taxon>Eukaryota</taxon>
        <taxon>Fungi</taxon>
        <taxon>Dikarya</taxon>
        <taxon>Ascomycota</taxon>
        <taxon>Pezizomycotina</taxon>
        <taxon>Dothideomycetes</taxon>
        <taxon>Pleosporomycetidae</taxon>
        <taxon>Pleosporales</taxon>
        <taxon>Torulaceae</taxon>
        <taxon>Dendryphion</taxon>
    </lineage>
</organism>
<accession>A0A9P9EJ91</accession>
<dbReference type="AlphaFoldDB" id="A0A9P9EJ91"/>
<keyword evidence="3" id="KW-0560">Oxidoreductase</keyword>
<dbReference type="InterPro" id="IPR051609">
    <property type="entry name" value="NmrA/Isoflavone_reductase-like"/>
</dbReference>
<dbReference type="Proteomes" id="UP000700596">
    <property type="component" value="Unassembled WGS sequence"/>
</dbReference>
<protein>
    <recommendedName>
        <fullName evidence="4">NmrA-like domain-containing protein</fullName>
    </recommendedName>
</protein>
<evidence type="ECO:0000256" key="2">
    <source>
        <dbReference type="ARBA" id="ARBA00022857"/>
    </source>
</evidence>
<proteinExistence type="inferred from homology"/>
<comment type="caution">
    <text evidence="5">The sequence shown here is derived from an EMBL/GenBank/DDBJ whole genome shotgun (WGS) entry which is preliminary data.</text>
</comment>
<evidence type="ECO:0000256" key="3">
    <source>
        <dbReference type="ARBA" id="ARBA00023002"/>
    </source>
</evidence>
<dbReference type="SUPFAM" id="SSF51735">
    <property type="entry name" value="NAD(P)-binding Rossmann-fold domains"/>
    <property type="match status" value="1"/>
</dbReference>
<dbReference type="InterPro" id="IPR036291">
    <property type="entry name" value="NAD(P)-bd_dom_sf"/>
</dbReference>
<sequence length="316" mass="35660">MVKVAIAGGSGQVAKEVIDALTKTNSHDILCFTRKSSNENLGESSFWRVVDYEDVNNLVENLRGVHTILSFIQILSDIDQKSQKNLIDAAIIAGVKRFAPSEYGSAGTDNMAWWEGKQKVREYLKKINCNSKVLEYCLFQPGIFLDYLAFPHKTATYVDPLQTVFDFQNRRAIVVDGFENAMITMTAVRDLANIMARAVDYKGEWPEIGGIQGNKISVSQIIKIGERIRGREFAIDRTSIHDLEVGKLETTWHLGVRHKAVSEEQATDMLKQVTVGMLVSIAKGAWDGSDEWNQLFSEYEFIDLESFLGMIWHEKL</sequence>
<evidence type="ECO:0000313" key="6">
    <source>
        <dbReference type="Proteomes" id="UP000700596"/>
    </source>
</evidence>
<comment type="similarity">
    <text evidence="1">Belongs to the NmrA-type oxidoreductase family. Isoflavone reductase subfamily.</text>
</comment>
<dbReference type="PANTHER" id="PTHR47706:SF4">
    <property type="entry name" value="NMRA-LIKE DOMAIN-CONTAINING PROTEIN"/>
    <property type="match status" value="1"/>
</dbReference>
<dbReference type="InterPro" id="IPR008030">
    <property type="entry name" value="NmrA-like"/>
</dbReference>
<dbReference type="GO" id="GO:0016491">
    <property type="term" value="F:oxidoreductase activity"/>
    <property type="evidence" value="ECO:0007669"/>
    <property type="project" value="UniProtKB-KW"/>
</dbReference>
<dbReference type="Gene3D" id="3.40.50.720">
    <property type="entry name" value="NAD(P)-binding Rossmann-like Domain"/>
    <property type="match status" value="1"/>
</dbReference>
<keyword evidence="2" id="KW-0521">NADP</keyword>
<evidence type="ECO:0000313" key="5">
    <source>
        <dbReference type="EMBL" id="KAH7138487.1"/>
    </source>
</evidence>
<reference evidence="5" key="1">
    <citation type="journal article" date="2021" name="Nat. Commun.">
        <title>Genetic determinants of endophytism in the Arabidopsis root mycobiome.</title>
        <authorList>
            <person name="Mesny F."/>
            <person name="Miyauchi S."/>
            <person name="Thiergart T."/>
            <person name="Pickel B."/>
            <person name="Atanasova L."/>
            <person name="Karlsson M."/>
            <person name="Huettel B."/>
            <person name="Barry K.W."/>
            <person name="Haridas S."/>
            <person name="Chen C."/>
            <person name="Bauer D."/>
            <person name="Andreopoulos W."/>
            <person name="Pangilinan J."/>
            <person name="LaButti K."/>
            <person name="Riley R."/>
            <person name="Lipzen A."/>
            <person name="Clum A."/>
            <person name="Drula E."/>
            <person name="Henrissat B."/>
            <person name="Kohler A."/>
            <person name="Grigoriev I.V."/>
            <person name="Martin F.M."/>
            <person name="Hacquard S."/>
        </authorList>
    </citation>
    <scope>NUCLEOTIDE SEQUENCE</scope>
    <source>
        <strain evidence="5">MPI-CAGE-CH-0243</strain>
    </source>
</reference>
<dbReference type="EMBL" id="JAGMWT010000001">
    <property type="protein sequence ID" value="KAH7138487.1"/>
    <property type="molecule type" value="Genomic_DNA"/>
</dbReference>
<name>A0A9P9EJ91_9PLEO</name>
<evidence type="ECO:0000259" key="4">
    <source>
        <dbReference type="Pfam" id="PF05368"/>
    </source>
</evidence>
<dbReference type="OrthoDB" id="10000533at2759"/>
<dbReference type="Pfam" id="PF05368">
    <property type="entry name" value="NmrA"/>
    <property type="match status" value="1"/>
</dbReference>
<gene>
    <name evidence="5" type="ORF">B0J11DRAFT_514529</name>
</gene>